<dbReference type="Proteomes" id="UP000886602">
    <property type="component" value="Unassembled WGS sequence"/>
</dbReference>
<sequence>MNEFNLAMCVLLLLMIVAGLVRILNGPTPGDRMLAAQLFGTSGVAVVLLFAFAMDIPRLLDLALVFAVLAAVVGVAFALRGWVEPESNRGDRSEP</sequence>
<reference evidence="9" key="1">
    <citation type="submission" date="2020-10" db="EMBL/GenBank/DDBJ databases">
        <title>Connecting structure to function with the recovery of over 1000 high-quality activated sludge metagenome-assembled genomes encoding full-length rRNA genes using long-read sequencing.</title>
        <authorList>
            <person name="Singleton C.M."/>
            <person name="Petriglieri F."/>
            <person name="Kristensen J.M."/>
            <person name="Kirkegaard R.H."/>
            <person name="Michaelsen T.Y."/>
            <person name="Andersen M.H."/>
            <person name="Karst S.M."/>
            <person name="Dueholm M.S."/>
            <person name="Nielsen P.H."/>
            <person name="Albertsen M."/>
        </authorList>
    </citation>
    <scope>NUCLEOTIDE SEQUENCE</scope>
    <source>
        <strain evidence="9">EsbW_18-Q3-R4-48_MAXAC.044</strain>
    </source>
</reference>
<dbReference type="InterPro" id="IPR007208">
    <property type="entry name" value="MrpF/PhaF-like"/>
</dbReference>
<keyword evidence="6 8" id="KW-1133">Transmembrane helix</keyword>
<feature type="transmembrane region" description="Helical" evidence="8">
    <location>
        <begin position="59"/>
        <end position="79"/>
    </location>
</feature>
<evidence type="ECO:0000256" key="3">
    <source>
        <dbReference type="ARBA" id="ARBA00022448"/>
    </source>
</evidence>
<evidence type="ECO:0000256" key="8">
    <source>
        <dbReference type="SAM" id="Phobius"/>
    </source>
</evidence>
<comment type="caution">
    <text evidence="9">The sequence shown here is derived from an EMBL/GenBank/DDBJ whole genome shotgun (WGS) entry which is preliminary data.</text>
</comment>
<dbReference type="GO" id="GO:0015385">
    <property type="term" value="F:sodium:proton antiporter activity"/>
    <property type="evidence" value="ECO:0007669"/>
    <property type="project" value="TreeGrafter"/>
</dbReference>
<gene>
    <name evidence="9" type="ORF">IPJ48_06390</name>
</gene>
<evidence type="ECO:0000256" key="6">
    <source>
        <dbReference type="ARBA" id="ARBA00022989"/>
    </source>
</evidence>
<feature type="transmembrane region" description="Helical" evidence="8">
    <location>
        <begin position="33"/>
        <end position="52"/>
    </location>
</feature>
<dbReference type="Pfam" id="PF04066">
    <property type="entry name" value="MrpF_PhaF"/>
    <property type="match status" value="1"/>
</dbReference>
<comment type="similarity">
    <text evidence="2">Belongs to the CPA3 antiporters (TC 2.A.63) subunit F family.</text>
</comment>
<dbReference type="GO" id="GO:0005886">
    <property type="term" value="C:plasma membrane"/>
    <property type="evidence" value="ECO:0007669"/>
    <property type="project" value="UniProtKB-SubCell"/>
</dbReference>
<keyword evidence="5 8" id="KW-0812">Transmembrane</keyword>
<evidence type="ECO:0000256" key="1">
    <source>
        <dbReference type="ARBA" id="ARBA00004651"/>
    </source>
</evidence>
<accession>A0A9D7F608</accession>
<keyword evidence="4" id="KW-1003">Cell membrane</keyword>
<organism evidence="9 10">
    <name type="scientific">Candidatus Propionivibrio dominans</name>
    <dbReference type="NCBI Taxonomy" id="2954373"/>
    <lineage>
        <taxon>Bacteria</taxon>
        <taxon>Pseudomonadati</taxon>
        <taxon>Pseudomonadota</taxon>
        <taxon>Betaproteobacteria</taxon>
        <taxon>Rhodocyclales</taxon>
        <taxon>Rhodocyclaceae</taxon>
        <taxon>Propionivibrio</taxon>
    </lineage>
</organism>
<keyword evidence="7 8" id="KW-0472">Membrane</keyword>
<evidence type="ECO:0000256" key="5">
    <source>
        <dbReference type="ARBA" id="ARBA00022692"/>
    </source>
</evidence>
<comment type="subcellular location">
    <subcellularLocation>
        <location evidence="1">Cell membrane</location>
        <topology evidence="1">Multi-pass membrane protein</topology>
    </subcellularLocation>
</comment>
<evidence type="ECO:0000256" key="4">
    <source>
        <dbReference type="ARBA" id="ARBA00022475"/>
    </source>
</evidence>
<dbReference type="PANTHER" id="PTHR34702">
    <property type="entry name" value="NA(+)/H(+) ANTIPORTER SUBUNIT F1"/>
    <property type="match status" value="1"/>
</dbReference>
<evidence type="ECO:0000256" key="7">
    <source>
        <dbReference type="ARBA" id="ARBA00023136"/>
    </source>
</evidence>
<evidence type="ECO:0000313" key="9">
    <source>
        <dbReference type="EMBL" id="MBK7422740.1"/>
    </source>
</evidence>
<protein>
    <recommendedName>
        <fullName evidence="11">Multiple resistance and pH regulation protein F</fullName>
    </recommendedName>
</protein>
<name>A0A9D7F608_9RHOO</name>
<dbReference type="PANTHER" id="PTHR34702:SF1">
    <property type="entry name" value="NA(+)_H(+) ANTIPORTER SUBUNIT F"/>
    <property type="match status" value="1"/>
</dbReference>
<evidence type="ECO:0008006" key="11">
    <source>
        <dbReference type="Google" id="ProtNLM"/>
    </source>
</evidence>
<proteinExistence type="inferred from homology"/>
<evidence type="ECO:0000313" key="10">
    <source>
        <dbReference type="Proteomes" id="UP000886602"/>
    </source>
</evidence>
<keyword evidence="3" id="KW-0813">Transport</keyword>
<dbReference type="AlphaFoldDB" id="A0A9D7F608"/>
<evidence type="ECO:0000256" key="2">
    <source>
        <dbReference type="ARBA" id="ARBA00009212"/>
    </source>
</evidence>
<dbReference type="EMBL" id="JADJNC010000009">
    <property type="protein sequence ID" value="MBK7422740.1"/>
    <property type="molecule type" value="Genomic_DNA"/>
</dbReference>